<dbReference type="Gene3D" id="3.40.50.10070">
    <property type="entry name" value="TolB, N-terminal domain"/>
    <property type="match status" value="1"/>
</dbReference>
<evidence type="ECO:0000313" key="3">
    <source>
        <dbReference type="Proteomes" id="UP000006334"/>
    </source>
</evidence>
<evidence type="ECO:0000313" key="2">
    <source>
        <dbReference type="EMBL" id="GAC15267.1"/>
    </source>
</evidence>
<dbReference type="AlphaFoldDB" id="K6YAP4"/>
<keyword evidence="1" id="KW-0812">Transmembrane</keyword>
<dbReference type="Proteomes" id="UP000006334">
    <property type="component" value="Unassembled WGS sequence"/>
</dbReference>
<feature type="transmembrane region" description="Helical" evidence="1">
    <location>
        <begin position="46"/>
        <end position="65"/>
    </location>
</feature>
<sequence length="723" mass="82600">MEFWQELKRRNVVKVAIAYLTLGWLIVQFTAIAVPALNLPISLNSIVFYIISIGFPIALFLAWAFELTPEGVKSTINVKQDESIAKNTGRKLDFLIIGLLSIIIIYLVAANYIFDGKEDQQQTTQSIAVLPFVNMSSDAEQEYFSDGISEELLNLLAQIPELQVAGRTSSFAFKNKNEDLREIGDALNVKHILEGSVRKSGTKLRITAQLIQADNGYHLWSETYDRELADVFKIQDEIARNIVDALKVKLGADDIKVLNNQPTTNLDAHDAYLRAWPLYHERDSKGLLTAISLFKQATKLDPQFVEAWAMLADSYAMLYIYGEQEITKQQVAAEMGRCFVKILQIGKTTWHVHSAIGVYYSTFTEYSENESYLHALEQALALNPNSSLVLARLYNSVEVMPLTELTSEIVDTSYVRAQKAYRLDPLSWVVTANLVTSLMAQEKYEETEQLQLNGNNNIDIEEFFLVNVDLLGRISERLAIDLKTNSTNMRNRFSVLRRLATLQLWEYSNRIPKAGIPDQYLTFINFQQQLSQNATFDMQRYYEQSRWEVDLDGSSIARDYYIFLAPQLDVEFIQKNKLHLQNAADAYFKSGAYSFTLNLIGIANSFRISGLADEVTKINGQLEQIFDVWDELNFYPTTRDTFKSIWLAEQGKTTEANTLLKSLDIIDYYVLDSLKSLPSRYAITETPAYKLIIENYNDLLDVERAEFEQRWQELGLDILPEVN</sequence>
<feature type="transmembrane region" description="Helical" evidence="1">
    <location>
        <begin position="94"/>
        <end position="114"/>
    </location>
</feature>
<proteinExistence type="predicted"/>
<dbReference type="STRING" id="1127673.GLIP_2642"/>
<dbReference type="SUPFAM" id="SSF48452">
    <property type="entry name" value="TPR-like"/>
    <property type="match status" value="1"/>
</dbReference>
<organism evidence="2 3">
    <name type="scientific">Aliiglaciecola lipolytica E3</name>
    <dbReference type="NCBI Taxonomy" id="1127673"/>
    <lineage>
        <taxon>Bacteria</taxon>
        <taxon>Pseudomonadati</taxon>
        <taxon>Pseudomonadota</taxon>
        <taxon>Gammaproteobacteria</taxon>
        <taxon>Alteromonadales</taxon>
        <taxon>Alteromonadaceae</taxon>
        <taxon>Aliiglaciecola</taxon>
    </lineage>
</organism>
<evidence type="ECO:0000256" key="1">
    <source>
        <dbReference type="SAM" id="Phobius"/>
    </source>
</evidence>
<accession>K6YAP4</accession>
<dbReference type="RefSeq" id="WP_008845072.1">
    <property type="nucleotide sequence ID" value="NZ_BAEN01000049.1"/>
</dbReference>
<dbReference type="Gene3D" id="1.25.40.10">
    <property type="entry name" value="Tetratricopeptide repeat domain"/>
    <property type="match status" value="1"/>
</dbReference>
<protein>
    <recommendedName>
        <fullName evidence="4">Adenylate cyclase</fullName>
    </recommendedName>
</protein>
<comment type="caution">
    <text evidence="2">The sequence shown here is derived from an EMBL/GenBank/DDBJ whole genome shotgun (WGS) entry which is preliminary data.</text>
</comment>
<name>K6YAP4_9ALTE</name>
<keyword evidence="1" id="KW-1133">Transmembrane helix</keyword>
<evidence type="ECO:0008006" key="4">
    <source>
        <dbReference type="Google" id="ProtNLM"/>
    </source>
</evidence>
<dbReference type="eggNOG" id="COG5616">
    <property type="taxonomic scope" value="Bacteria"/>
</dbReference>
<feature type="transmembrane region" description="Helical" evidence="1">
    <location>
        <begin position="12"/>
        <end position="34"/>
    </location>
</feature>
<dbReference type="OrthoDB" id="7052061at2"/>
<dbReference type="EMBL" id="BAEN01000049">
    <property type="protein sequence ID" value="GAC15267.1"/>
    <property type="molecule type" value="Genomic_DNA"/>
</dbReference>
<dbReference type="InterPro" id="IPR011990">
    <property type="entry name" value="TPR-like_helical_dom_sf"/>
</dbReference>
<keyword evidence="3" id="KW-1185">Reference proteome</keyword>
<reference evidence="2 3" key="1">
    <citation type="journal article" date="2017" name="Antonie Van Leeuwenhoek">
        <title>Rhizobium rhizosphaerae sp. nov., a novel species isolated from rice rhizosphere.</title>
        <authorList>
            <person name="Zhao J.J."/>
            <person name="Zhang J."/>
            <person name="Zhang R.J."/>
            <person name="Zhang C.W."/>
            <person name="Yin H.Q."/>
            <person name="Zhang X.X."/>
        </authorList>
    </citation>
    <scope>NUCLEOTIDE SEQUENCE [LARGE SCALE GENOMIC DNA]</scope>
    <source>
        <strain evidence="2 3">E3</strain>
    </source>
</reference>
<gene>
    <name evidence="2" type="ORF">GLIP_2642</name>
</gene>
<keyword evidence="1" id="KW-0472">Membrane</keyword>